<dbReference type="EMBL" id="JBFCZG010000008">
    <property type="protein sequence ID" value="KAL3418951.1"/>
    <property type="molecule type" value="Genomic_DNA"/>
</dbReference>
<dbReference type="Proteomes" id="UP001629113">
    <property type="component" value="Unassembled WGS sequence"/>
</dbReference>
<organism evidence="1 2">
    <name type="scientific">Phlyctema vagabunda</name>
    <dbReference type="NCBI Taxonomy" id="108571"/>
    <lineage>
        <taxon>Eukaryota</taxon>
        <taxon>Fungi</taxon>
        <taxon>Dikarya</taxon>
        <taxon>Ascomycota</taxon>
        <taxon>Pezizomycotina</taxon>
        <taxon>Leotiomycetes</taxon>
        <taxon>Helotiales</taxon>
        <taxon>Dermateaceae</taxon>
        <taxon>Phlyctema</taxon>
    </lineage>
</organism>
<gene>
    <name evidence="1" type="ORF">PVAG01_09172</name>
</gene>
<dbReference type="InterPro" id="IPR009991">
    <property type="entry name" value="DCTN3"/>
</dbReference>
<evidence type="ECO:0000313" key="1">
    <source>
        <dbReference type="EMBL" id="KAL3418951.1"/>
    </source>
</evidence>
<proteinExistence type="predicted"/>
<keyword evidence="2" id="KW-1185">Reference proteome</keyword>
<evidence type="ECO:0000313" key="2">
    <source>
        <dbReference type="Proteomes" id="UP001629113"/>
    </source>
</evidence>
<dbReference type="Pfam" id="PF07426">
    <property type="entry name" value="Dynactin_p22"/>
    <property type="match status" value="1"/>
</dbReference>
<accession>A0ABR4P6L1</accession>
<reference evidence="1 2" key="1">
    <citation type="submission" date="2024-06" db="EMBL/GenBank/DDBJ databases">
        <title>Complete genome of Phlyctema vagabunda strain 19-DSS-EL-015.</title>
        <authorList>
            <person name="Fiorenzani C."/>
        </authorList>
    </citation>
    <scope>NUCLEOTIDE SEQUENCE [LARGE SCALE GENOMIC DNA]</scope>
    <source>
        <strain evidence="1 2">19-DSS-EL-015</strain>
    </source>
</reference>
<name>A0ABR4P6L1_9HELO</name>
<protein>
    <submittedName>
        <fullName evidence="1">Nuclear distribution protein</fullName>
    </submittedName>
</protein>
<sequence>MMSNGKKGELVVYTYFCIPSQQSEAVLSLVPRQDRHAQPFLIVLLYQVVTSTYLCNNHSIAHYSITIMAMDLPLDKTATETIDLLEARLRRIEYALRGGQSVEDPLPSKEDSATKRLQDLEHTLHELASRSRVIQDLLRLRDARYPDLFQAVSSKEVPTSLDAASILSIVLASASSYPSTASRLTSITDMPIPSADSSAQLIELQPRIAKVEVLQRAQQADIAELRQRTAATLQRWYALDVLGAGDGWAELEGRVEAVEQRVRRATLAQKLDTEMV</sequence>
<comment type="caution">
    <text evidence="1">The sequence shown here is derived from an EMBL/GenBank/DDBJ whole genome shotgun (WGS) entry which is preliminary data.</text>
</comment>